<name>A0ABV4WHF5_9CYAN</name>
<comment type="caution">
    <text evidence="1">The sequence shown here is derived from an EMBL/GenBank/DDBJ whole genome shotgun (WGS) entry which is preliminary data.</text>
</comment>
<sequence length="79" mass="9063">MCILRNKISQAELNLSGSDRLKYADIPTYKTVWHRISHNTSPKEDAAVRVFGDAGIRGQRKEDTIEQNSSNVTPFTWIW</sequence>
<organism evidence="1 2">
    <name type="scientific">Floridaenema evergladense BLCC-F167</name>
    <dbReference type="NCBI Taxonomy" id="3153639"/>
    <lineage>
        <taxon>Bacteria</taxon>
        <taxon>Bacillati</taxon>
        <taxon>Cyanobacteriota</taxon>
        <taxon>Cyanophyceae</taxon>
        <taxon>Oscillatoriophycideae</taxon>
        <taxon>Aerosakkonematales</taxon>
        <taxon>Aerosakkonemataceae</taxon>
        <taxon>Floridanema</taxon>
        <taxon>Floridanema evergladense</taxon>
    </lineage>
</organism>
<dbReference type="RefSeq" id="WP_413276935.1">
    <property type="nucleotide sequence ID" value="NZ_JBHFNT010000071.1"/>
</dbReference>
<reference evidence="1 2" key="1">
    <citation type="submission" date="2024-09" db="EMBL/GenBank/DDBJ databases">
        <title>Floridaenema gen nov. (Aerosakkonemataceae, Aerosakkonematales ord. nov., Cyanobacteria) from benthic tropical and subtropical fresh waters, with the description of four new species.</title>
        <authorList>
            <person name="Moretto J.A."/>
            <person name="Berthold D.E."/>
            <person name="Lefler F.W."/>
            <person name="Huang I.-S."/>
            <person name="Laughinghouse H. IV."/>
        </authorList>
    </citation>
    <scope>NUCLEOTIDE SEQUENCE [LARGE SCALE GENOMIC DNA]</scope>
    <source>
        <strain evidence="1 2">BLCC-F167</strain>
    </source>
</reference>
<accession>A0ABV4WHF5</accession>
<evidence type="ECO:0000313" key="2">
    <source>
        <dbReference type="Proteomes" id="UP001576780"/>
    </source>
</evidence>
<gene>
    <name evidence="1" type="ORF">ACE1CA_08195</name>
</gene>
<protein>
    <submittedName>
        <fullName evidence="1">Uncharacterized protein</fullName>
    </submittedName>
</protein>
<proteinExistence type="predicted"/>
<keyword evidence="2" id="KW-1185">Reference proteome</keyword>
<dbReference type="Proteomes" id="UP001576780">
    <property type="component" value="Unassembled WGS sequence"/>
</dbReference>
<evidence type="ECO:0000313" key="1">
    <source>
        <dbReference type="EMBL" id="MFB2834500.1"/>
    </source>
</evidence>
<dbReference type="EMBL" id="JBHFNT010000071">
    <property type="protein sequence ID" value="MFB2834500.1"/>
    <property type="molecule type" value="Genomic_DNA"/>
</dbReference>